<evidence type="ECO:0000259" key="2">
    <source>
        <dbReference type="Pfam" id="PF00857"/>
    </source>
</evidence>
<reference evidence="3 4" key="1">
    <citation type="submission" date="2015-03" db="EMBL/GenBank/DDBJ databases">
        <title>Genome Sequence of Kiloniella spongiae MEBiC09566, isolated from a marine sponge.</title>
        <authorList>
            <person name="Shao Z."/>
            <person name="Wang L."/>
            <person name="Li X."/>
        </authorList>
    </citation>
    <scope>NUCLEOTIDE SEQUENCE [LARGE SCALE GENOMIC DNA]</scope>
    <source>
        <strain evidence="3 4">MEBiC09566</strain>
    </source>
</reference>
<gene>
    <name evidence="3" type="ORF">WH96_09995</name>
</gene>
<dbReference type="AlphaFoldDB" id="A0A0H2MJ66"/>
<dbReference type="Proteomes" id="UP000035444">
    <property type="component" value="Unassembled WGS sequence"/>
</dbReference>
<dbReference type="SUPFAM" id="SSF52499">
    <property type="entry name" value="Isochorismatase-like hydrolases"/>
    <property type="match status" value="1"/>
</dbReference>
<name>A0A0H2MJ66_9PROT</name>
<dbReference type="OrthoDB" id="9807387at2"/>
<dbReference type="InterPro" id="IPR036380">
    <property type="entry name" value="Isochorismatase-like_sf"/>
</dbReference>
<dbReference type="PANTHER" id="PTHR43540:SF1">
    <property type="entry name" value="ISOCHORISMATASE HYDROLASE"/>
    <property type="match status" value="1"/>
</dbReference>
<protein>
    <submittedName>
        <fullName evidence="3">Isochorismatase</fullName>
    </submittedName>
</protein>
<dbReference type="PATRIC" id="fig|1489064.4.peg.3291"/>
<sequence length="187" mass="20613">MKFPTNTALVIIDVQRAIDEAFWSQHGPRNNPGAEENMAAVLKHWRDTKRPVFHIRHDSVHADSTYAPGVETHGFKLEVMPRSDETVIGKAANSAFIGTGLEQMLRDQGVDTLVMMGVITNNSVEATVRHAGNLGFSTYLIEDACFTFAFPDYSGTLRSAQEVHDMSLANMDGEYCQVIKAAQVLDA</sequence>
<dbReference type="RefSeq" id="WP_047764011.1">
    <property type="nucleotide sequence ID" value="NZ_LAQL01000006.1"/>
</dbReference>
<keyword evidence="4" id="KW-1185">Reference proteome</keyword>
<evidence type="ECO:0000256" key="1">
    <source>
        <dbReference type="ARBA" id="ARBA00022801"/>
    </source>
</evidence>
<dbReference type="EMBL" id="LAQL01000006">
    <property type="protein sequence ID" value="KLN60797.1"/>
    <property type="molecule type" value="Genomic_DNA"/>
</dbReference>
<accession>A0A0H2MJ66</accession>
<comment type="caution">
    <text evidence="3">The sequence shown here is derived from an EMBL/GenBank/DDBJ whole genome shotgun (WGS) entry which is preliminary data.</text>
</comment>
<dbReference type="PANTHER" id="PTHR43540">
    <property type="entry name" value="PEROXYUREIDOACRYLATE/UREIDOACRYLATE AMIDOHYDROLASE-RELATED"/>
    <property type="match status" value="1"/>
</dbReference>
<feature type="domain" description="Isochorismatase-like" evidence="2">
    <location>
        <begin position="7"/>
        <end position="182"/>
    </location>
</feature>
<evidence type="ECO:0000313" key="4">
    <source>
        <dbReference type="Proteomes" id="UP000035444"/>
    </source>
</evidence>
<dbReference type="InterPro" id="IPR000868">
    <property type="entry name" value="Isochorismatase-like_dom"/>
</dbReference>
<organism evidence="3 4">
    <name type="scientific">Kiloniella spongiae</name>
    <dbReference type="NCBI Taxonomy" id="1489064"/>
    <lineage>
        <taxon>Bacteria</taxon>
        <taxon>Pseudomonadati</taxon>
        <taxon>Pseudomonadota</taxon>
        <taxon>Alphaproteobacteria</taxon>
        <taxon>Rhodospirillales</taxon>
        <taxon>Kiloniellaceae</taxon>
        <taxon>Kiloniella</taxon>
    </lineage>
</organism>
<dbReference type="STRING" id="1489064.WH96_09995"/>
<dbReference type="Pfam" id="PF00857">
    <property type="entry name" value="Isochorismatase"/>
    <property type="match status" value="1"/>
</dbReference>
<keyword evidence="1" id="KW-0378">Hydrolase</keyword>
<dbReference type="Gene3D" id="3.40.50.850">
    <property type="entry name" value="Isochorismatase-like"/>
    <property type="match status" value="1"/>
</dbReference>
<dbReference type="InterPro" id="IPR050272">
    <property type="entry name" value="Isochorismatase-like_hydrls"/>
</dbReference>
<evidence type="ECO:0000313" key="3">
    <source>
        <dbReference type="EMBL" id="KLN60797.1"/>
    </source>
</evidence>
<proteinExistence type="predicted"/>
<dbReference type="GO" id="GO:0016787">
    <property type="term" value="F:hydrolase activity"/>
    <property type="evidence" value="ECO:0007669"/>
    <property type="project" value="UniProtKB-KW"/>
</dbReference>
<dbReference type="CDD" id="cd01014">
    <property type="entry name" value="nicotinamidase_related"/>
    <property type="match status" value="1"/>
</dbReference>